<evidence type="ECO:0000256" key="2">
    <source>
        <dbReference type="ARBA" id="ARBA00022679"/>
    </source>
</evidence>
<dbReference type="GO" id="GO:0012505">
    <property type="term" value="C:endomembrane system"/>
    <property type="evidence" value="ECO:0007669"/>
    <property type="project" value="UniProtKB-SubCell"/>
</dbReference>
<reference evidence="7 8" key="1">
    <citation type="submission" date="2015-06" db="EMBL/GenBank/DDBJ databases">
        <title>Talaromyces atroroseus IBT 11181 draft genome.</title>
        <authorList>
            <person name="Rasmussen K.B."/>
            <person name="Rasmussen S."/>
            <person name="Petersen B."/>
            <person name="Sicheritz-Ponten T."/>
            <person name="Mortensen U.H."/>
            <person name="Thrane U."/>
        </authorList>
    </citation>
    <scope>NUCLEOTIDE SEQUENCE [LARGE SCALE GENOMIC DNA]</scope>
    <source>
        <strain evidence="7 8">IBT 11181</strain>
    </source>
</reference>
<proteinExistence type="predicted"/>
<dbReference type="InterPro" id="IPR050426">
    <property type="entry name" value="Glycosyltransferase_28"/>
</dbReference>
<dbReference type="GO" id="GO:0016906">
    <property type="term" value="F:sterol 3-beta-glucosyltransferase activity"/>
    <property type="evidence" value="ECO:0007669"/>
    <property type="project" value="UniProtKB-ARBA"/>
</dbReference>
<evidence type="ECO:0000259" key="5">
    <source>
        <dbReference type="Pfam" id="PF03033"/>
    </source>
</evidence>
<feature type="compositionally biased region" description="Low complexity" evidence="4">
    <location>
        <begin position="8"/>
        <end position="21"/>
    </location>
</feature>
<organism evidence="7 8">
    <name type="scientific">Talaromyces atroroseus</name>
    <dbReference type="NCBI Taxonomy" id="1441469"/>
    <lineage>
        <taxon>Eukaryota</taxon>
        <taxon>Fungi</taxon>
        <taxon>Dikarya</taxon>
        <taxon>Ascomycota</taxon>
        <taxon>Pezizomycotina</taxon>
        <taxon>Eurotiomycetes</taxon>
        <taxon>Eurotiomycetidae</taxon>
        <taxon>Eurotiales</taxon>
        <taxon>Trichocomaceae</taxon>
        <taxon>Talaromyces</taxon>
        <taxon>Talaromyces sect. Trachyspermi</taxon>
    </lineage>
</organism>
<dbReference type="GO" id="GO:0005975">
    <property type="term" value="P:carbohydrate metabolic process"/>
    <property type="evidence" value="ECO:0007669"/>
    <property type="project" value="InterPro"/>
</dbReference>
<feature type="compositionally biased region" description="Polar residues" evidence="4">
    <location>
        <begin position="562"/>
        <end position="590"/>
    </location>
</feature>
<dbReference type="AlphaFoldDB" id="A0A1Q5Q6N3"/>
<dbReference type="FunFam" id="3.40.50.2000:FF:000268">
    <property type="entry name" value="Glycosyltransferase family 1 protein"/>
    <property type="match status" value="1"/>
</dbReference>
<accession>A0A1Q5Q6N3</accession>
<dbReference type="OrthoDB" id="5835829at2759"/>
<evidence type="ECO:0000256" key="3">
    <source>
        <dbReference type="ARBA" id="ARBA00023098"/>
    </source>
</evidence>
<dbReference type="PANTHER" id="PTHR48050">
    <property type="entry name" value="STEROL 3-BETA-GLUCOSYLTRANSFERASE"/>
    <property type="match status" value="1"/>
</dbReference>
<feature type="compositionally biased region" description="Basic and acidic residues" evidence="4">
    <location>
        <begin position="884"/>
        <end position="893"/>
    </location>
</feature>
<feature type="region of interest" description="Disordered" evidence="4">
    <location>
        <begin position="1"/>
        <end position="33"/>
    </location>
</feature>
<dbReference type="SUPFAM" id="SSF53756">
    <property type="entry name" value="UDP-Glycosyltransferase/glycogen phosphorylase"/>
    <property type="match status" value="1"/>
</dbReference>
<dbReference type="GeneID" id="31008995"/>
<dbReference type="Proteomes" id="UP000214365">
    <property type="component" value="Unassembled WGS sequence"/>
</dbReference>
<name>A0A1Q5Q6N3_TALAT</name>
<dbReference type="PANTHER" id="PTHR48050:SF13">
    <property type="entry name" value="STEROL 3-BETA-GLUCOSYLTRANSFERASE UGT80A2"/>
    <property type="match status" value="1"/>
</dbReference>
<feature type="region of interest" description="Disordered" evidence="4">
    <location>
        <begin position="789"/>
        <end position="840"/>
    </location>
</feature>
<evidence type="ECO:0000256" key="1">
    <source>
        <dbReference type="ARBA" id="ARBA00004184"/>
    </source>
</evidence>
<feature type="domain" description="Erythromycin biosynthesis protein CIII-like C-terminal" evidence="6">
    <location>
        <begin position="341"/>
        <end position="445"/>
    </location>
</feature>
<keyword evidence="8" id="KW-1185">Reference proteome</keyword>
<dbReference type="FunFam" id="3.40.50.2000:FF:000009">
    <property type="entry name" value="Sterol 3-beta-glucosyltransferase UGT80A2"/>
    <property type="match status" value="1"/>
</dbReference>
<dbReference type="Pfam" id="PF06722">
    <property type="entry name" value="EryCIII-like_C"/>
    <property type="match status" value="1"/>
</dbReference>
<dbReference type="Pfam" id="PF03033">
    <property type="entry name" value="Glyco_transf_28"/>
    <property type="match status" value="1"/>
</dbReference>
<dbReference type="GO" id="GO:0006629">
    <property type="term" value="P:lipid metabolic process"/>
    <property type="evidence" value="ECO:0007669"/>
    <property type="project" value="UniProtKB-KW"/>
</dbReference>
<gene>
    <name evidence="7" type="ORF">UA08_09239</name>
</gene>
<protein>
    <submittedName>
        <fullName evidence="7">Uncharacterized protein</fullName>
    </submittedName>
</protein>
<evidence type="ECO:0000313" key="7">
    <source>
        <dbReference type="EMBL" id="OKL55502.1"/>
    </source>
</evidence>
<keyword evidence="2" id="KW-0808">Transferase</keyword>
<feature type="region of interest" description="Disordered" evidence="4">
    <location>
        <begin position="852"/>
        <end position="913"/>
    </location>
</feature>
<feature type="region of interest" description="Disordered" evidence="4">
    <location>
        <begin position="57"/>
        <end position="81"/>
    </location>
</feature>
<sequence>MVNQPPSQIDQQQAQDATDITGQELVENDVPLPAYGETYGEIRDEKNSASLTHVQDVQDSVPLPPYVPPSLGGGGEDGARPPPPLNVVIQAVGSRGDVQPFVALGKVLRDTYGHRVRLATHPAFKDFVREHGLEFFSIGGDPARLMAFMVKNPGLRPGFRSVVSGEIGQRRNDVAEYIQGCWRSCYKAGDGLSEPSGNDIGCSPTAKPFVADCIIANPPSFAHIHCAEKLGIPLHIMFTMPYSPTQAFPHPLVNIQSSNADPHLTNYISYGMIELLSWQVLGDIINRLRTKCLGLDPLRFGSIVLEDPNAMTELVFSAVRKAGQRVLLSKGWGGIGTGELQVPEGVFMLDNVPHDWLFNHVSCVVHHGGAGTTAAGIAAGRPTVIIPFFGDQPFWGAMVARAGAGPDPIPHKQLTADKLADAINFCLESKCMDRAKELASKIAAERGNGMAAQSIHQFLEPERLRCILAPSRTAVWRVKRTKIRLSAFAACTLVNAKLLDFNDLKLFRAQEYYVDEGPWDPISGGFTAFLGAVGGMMMGLADVPSEAWKALQIPAGHVRQQSSKSEVSLASNLSGRSTPSSNAGSISMPDSLQDEASPSRFRSREESSSGKDPDMLRRQAGVHMSKGAGSFLKAVVQVPVDLSVNFTRGFHIIPKLWGDDSVRPQERVIDFKSGVRAVGREFGFGWYDGVTGLVTQPWKGAQKEGASGLVKGAGRGIGGFIAKPGAAVFGILGHTMQGASKEVQKLFGSNVQNRIVSSRVAQGYEEWLQSSDTEKQEVIDRWKRLREAGNSDEMAREAQEAQQTISRENRQDGGQPARFVQPSSNAEDLESTTLAVGGSQSASRAANTAAAGELLVDGQQDASDGELDSDLSLVTEDEEELEQERDQSERASEKAVVIAGGSLRRTPRGYHAK</sequence>
<dbReference type="InterPro" id="IPR002213">
    <property type="entry name" value="UDP_glucos_trans"/>
</dbReference>
<comment type="subcellular location">
    <subcellularLocation>
        <location evidence="1">Endomembrane system</location>
        <topology evidence="1">Peripheral membrane protein</topology>
    </subcellularLocation>
</comment>
<feature type="compositionally biased region" description="Acidic residues" evidence="4">
    <location>
        <begin position="863"/>
        <end position="883"/>
    </location>
</feature>
<evidence type="ECO:0000259" key="6">
    <source>
        <dbReference type="Pfam" id="PF06722"/>
    </source>
</evidence>
<dbReference type="RefSeq" id="XP_020115623.1">
    <property type="nucleotide sequence ID" value="XM_020264225.1"/>
</dbReference>
<feature type="region of interest" description="Disordered" evidence="4">
    <location>
        <begin position="562"/>
        <end position="616"/>
    </location>
</feature>
<feature type="domain" description="Glycosyltransferase family 28 N-terminal" evidence="5">
    <location>
        <begin position="87"/>
        <end position="145"/>
    </location>
</feature>
<evidence type="ECO:0000313" key="8">
    <source>
        <dbReference type="Proteomes" id="UP000214365"/>
    </source>
</evidence>
<dbReference type="EMBL" id="LFMY01000020">
    <property type="protein sequence ID" value="OKL55502.1"/>
    <property type="molecule type" value="Genomic_DNA"/>
</dbReference>
<dbReference type="STRING" id="1441469.A0A1Q5Q6N3"/>
<comment type="caution">
    <text evidence="7">The sequence shown here is derived from an EMBL/GenBank/DDBJ whole genome shotgun (WGS) entry which is preliminary data.</text>
</comment>
<dbReference type="InterPro" id="IPR004276">
    <property type="entry name" value="GlycoTrans_28_N"/>
</dbReference>
<evidence type="ECO:0000256" key="4">
    <source>
        <dbReference type="SAM" id="MobiDB-lite"/>
    </source>
</evidence>
<feature type="compositionally biased region" description="Basic and acidic residues" evidence="4">
    <location>
        <begin position="602"/>
        <end position="616"/>
    </location>
</feature>
<dbReference type="CDD" id="cd03784">
    <property type="entry name" value="GT1_Gtf-like"/>
    <property type="match status" value="1"/>
</dbReference>
<dbReference type="InterPro" id="IPR010610">
    <property type="entry name" value="EryCIII-like_C"/>
</dbReference>
<dbReference type="Gene3D" id="3.40.50.2000">
    <property type="entry name" value="Glycogen Phosphorylase B"/>
    <property type="match status" value="2"/>
</dbReference>
<feature type="compositionally biased region" description="Polar residues" evidence="4">
    <location>
        <begin position="821"/>
        <end position="834"/>
    </location>
</feature>
<keyword evidence="3" id="KW-0443">Lipid metabolism</keyword>
<feature type="compositionally biased region" description="Basic and acidic residues" evidence="4">
    <location>
        <begin position="789"/>
        <end position="799"/>
    </location>
</feature>